<dbReference type="Proteomes" id="UP001279642">
    <property type="component" value="Unassembled WGS sequence"/>
</dbReference>
<evidence type="ECO:0000313" key="8">
    <source>
        <dbReference type="EMBL" id="MDY0883404.1"/>
    </source>
</evidence>
<evidence type="ECO:0000313" key="9">
    <source>
        <dbReference type="Proteomes" id="UP001279642"/>
    </source>
</evidence>
<comment type="caution">
    <text evidence="8">The sequence shown here is derived from an EMBL/GenBank/DDBJ whole genome shotgun (WGS) entry which is preliminary data.</text>
</comment>
<keyword evidence="4 6" id="KW-0378">Hydrolase</keyword>
<comment type="similarity">
    <text evidence="2 6">Belongs to the class-A beta-lactamase family.</text>
</comment>
<dbReference type="InterPro" id="IPR000871">
    <property type="entry name" value="Beta-lactam_class-A"/>
</dbReference>
<reference evidence="8 9" key="1">
    <citation type="journal article" date="2016" name="Antonie Van Leeuwenhoek">
        <title>Dongia soli sp. nov., isolated from soil from Dokdo, Korea.</title>
        <authorList>
            <person name="Kim D.U."/>
            <person name="Lee H."/>
            <person name="Kim H."/>
            <person name="Kim S.G."/>
            <person name="Ka J.O."/>
        </authorList>
    </citation>
    <scope>NUCLEOTIDE SEQUENCE [LARGE SCALE GENOMIC DNA]</scope>
    <source>
        <strain evidence="8 9">D78</strain>
    </source>
</reference>
<dbReference type="PRINTS" id="PR00118">
    <property type="entry name" value="BLACTAMASEA"/>
</dbReference>
<dbReference type="PROSITE" id="PS00146">
    <property type="entry name" value="BETA_LACTAMASE_A"/>
    <property type="match status" value="1"/>
</dbReference>
<feature type="domain" description="Beta-lactamase class A catalytic" evidence="7">
    <location>
        <begin position="56"/>
        <end position="274"/>
    </location>
</feature>
<keyword evidence="5 6" id="KW-0046">Antibiotic resistance</keyword>
<keyword evidence="9" id="KW-1185">Reference proteome</keyword>
<evidence type="ECO:0000256" key="4">
    <source>
        <dbReference type="ARBA" id="ARBA00022801"/>
    </source>
</evidence>
<evidence type="ECO:0000256" key="3">
    <source>
        <dbReference type="ARBA" id="ARBA00012865"/>
    </source>
</evidence>
<dbReference type="EC" id="3.5.2.6" evidence="3 6"/>
<accession>A0ABU5EC89</accession>
<dbReference type="SUPFAM" id="SSF56601">
    <property type="entry name" value="beta-lactamase/transpeptidase-like"/>
    <property type="match status" value="1"/>
</dbReference>
<evidence type="ECO:0000256" key="5">
    <source>
        <dbReference type="ARBA" id="ARBA00023251"/>
    </source>
</evidence>
<dbReference type="PANTHER" id="PTHR35333">
    <property type="entry name" value="BETA-LACTAMASE"/>
    <property type="match status" value="1"/>
</dbReference>
<dbReference type="InterPro" id="IPR023650">
    <property type="entry name" value="Beta-lactam_class-A_AS"/>
</dbReference>
<dbReference type="RefSeq" id="WP_320508440.1">
    <property type="nucleotide sequence ID" value="NZ_JAXCLW010000002.1"/>
</dbReference>
<dbReference type="GO" id="GO:0008800">
    <property type="term" value="F:beta-lactamase activity"/>
    <property type="evidence" value="ECO:0007669"/>
    <property type="project" value="UniProtKB-EC"/>
</dbReference>
<name>A0ABU5EC89_9PROT</name>
<evidence type="ECO:0000259" key="7">
    <source>
        <dbReference type="Pfam" id="PF13354"/>
    </source>
</evidence>
<dbReference type="InterPro" id="IPR045155">
    <property type="entry name" value="Beta-lactam_cat"/>
</dbReference>
<dbReference type="Gene3D" id="3.40.710.10">
    <property type="entry name" value="DD-peptidase/beta-lactamase superfamily"/>
    <property type="match status" value="1"/>
</dbReference>
<dbReference type="EMBL" id="JAXCLW010000002">
    <property type="protein sequence ID" value="MDY0883404.1"/>
    <property type="molecule type" value="Genomic_DNA"/>
</dbReference>
<gene>
    <name evidence="8" type="primary">bla</name>
    <name evidence="8" type="ORF">SMD27_11165</name>
</gene>
<dbReference type="NCBIfam" id="NF033103">
    <property type="entry name" value="bla_class_A"/>
    <property type="match status" value="1"/>
</dbReference>
<proteinExistence type="inferred from homology"/>
<evidence type="ECO:0000256" key="2">
    <source>
        <dbReference type="ARBA" id="ARBA00009009"/>
    </source>
</evidence>
<sequence>MATRRQFGAALLGGAFLGAPVISLLASAKARADTLDQARMQAEFAKIEAFSGGRLGVAIRDTATGISGGHRENERFPICSTFKFLAAAAVLKRVDLHKEKLQRRIVFSQKDLVHYSPVTEQRTGSAGMSVAEICDAAVTMSDNSAGNLLLRTLGGPSGITLFTRSLGDNMTRLDRWETDLGEAAPGDPRDTTTPASMVNNLQKLLCEKTVLSDASQAQLLAWLAGCKTGDNRLRAKLPKDWRVGDKTGSGNHGSANDVAILMPPDRAPILVAVYLTQTDAPPADRDAAIAEVGHLIASAIAA</sequence>
<protein>
    <recommendedName>
        <fullName evidence="3 6">Beta-lactamase</fullName>
        <ecNumber evidence="3 6">3.5.2.6</ecNumber>
    </recommendedName>
</protein>
<dbReference type="PANTHER" id="PTHR35333:SF3">
    <property type="entry name" value="BETA-LACTAMASE-TYPE TRANSPEPTIDASE FOLD CONTAINING PROTEIN"/>
    <property type="match status" value="1"/>
</dbReference>
<dbReference type="InterPro" id="IPR012338">
    <property type="entry name" value="Beta-lactam/transpept-like"/>
</dbReference>
<organism evidence="8 9">
    <name type="scientific">Dongia soli</name>
    <dbReference type="NCBI Taxonomy" id="600628"/>
    <lineage>
        <taxon>Bacteria</taxon>
        <taxon>Pseudomonadati</taxon>
        <taxon>Pseudomonadota</taxon>
        <taxon>Alphaproteobacteria</taxon>
        <taxon>Rhodospirillales</taxon>
        <taxon>Dongiaceae</taxon>
        <taxon>Dongia</taxon>
    </lineage>
</organism>
<comment type="catalytic activity">
    <reaction evidence="1 6">
        <text>a beta-lactam + H2O = a substituted beta-amino acid</text>
        <dbReference type="Rhea" id="RHEA:20401"/>
        <dbReference type="ChEBI" id="CHEBI:15377"/>
        <dbReference type="ChEBI" id="CHEBI:35627"/>
        <dbReference type="ChEBI" id="CHEBI:140347"/>
        <dbReference type="EC" id="3.5.2.6"/>
    </reaction>
</comment>
<dbReference type="Pfam" id="PF13354">
    <property type="entry name" value="Beta-lactamase2"/>
    <property type="match status" value="1"/>
</dbReference>
<evidence type="ECO:0000256" key="1">
    <source>
        <dbReference type="ARBA" id="ARBA00001526"/>
    </source>
</evidence>
<evidence type="ECO:0000256" key="6">
    <source>
        <dbReference type="RuleBase" id="RU361140"/>
    </source>
</evidence>